<accession>A0A4C1ZSM5</accession>
<evidence type="ECO:0000313" key="9">
    <source>
        <dbReference type="Proteomes" id="UP000299102"/>
    </source>
</evidence>
<evidence type="ECO:0000256" key="3">
    <source>
        <dbReference type="ARBA" id="ARBA00023269"/>
    </source>
</evidence>
<gene>
    <name evidence="8" type="ORF">EVAR_38915_1</name>
</gene>
<name>A0A4C1ZSM5_EUMVA</name>
<evidence type="ECO:0000256" key="1">
    <source>
        <dbReference type="ARBA" id="ARBA00004286"/>
    </source>
</evidence>
<dbReference type="STRING" id="151549.A0A4C1ZSM5"/>
<keyword evidence="3 4" id="KW-0544">Nucleosome core</keyword>
<dbReference type="Gene3D" id="1.10.20.10">
    <property type="entry name" value="Histone, subunit A"/>
    <property type="match status" value="2"/>
</dbReference>
<keyword evidence="4" id="KW-0539">Nucleus</keyword>
<dbReference type="PRINTS" id="PR00620">
    <property type="entry name" value="HISTONEH2A"/>
</dbReference>
<evidence type="ECO:0000256" key="5">
    <source>
        <dbReference type="SAM" id="MobiDB-lite"/>
    </source>
</evidence>
<dbReference type="SUPFAM" id="SSF47113">
    <property type="entry name" value="Histone-fold"/>
    <property type="match status" value="2"/>
</dbReference>
<dbReference type="Proteomes" id="UP000299102">
    <property type="component" value="Unassembled WGS sequence"/>
</dbReference>
<dbReference type="GO" id="GO:0030527">
    <property type="term" value="F:structural constituent of chromatin"/>
    <property type="evidence" value="ECO:0007669"/>
    <property type="project" value="InterPro"/>
</dbReference>
<dbReference type="PANTHER" id="PTHR23430">
    <property type="entry name" value="HISTONE H2A"/>
    <property type="match status" value="1"/>
</dbReference>
<feature type="chain" id="PRO_5020029956" description="Histone H2A" evidence="6">
    <location>
        <begin position="49"/>
        <end position="287"/>
    </location>
</feature>
<dbReference type="Pfam" id="PF16211">
    <property type="entry name" value="Histone_H2A_C"/>
    <property type="match status" value="1"/>
</dbReference>
<comment type="caution">
    <text evidence="8">The sequence shown here is derived from an EMBL/GenBank/DDBJ whole genome shotgun (WGS) entry which is preliminary data.</text>
</comment>
<evidence type="ECO:0000259" key="7">
    <source>
        <dbReference type="Pfam" id="PF16211"/>
    </source>
</evidence>
<dbReference type="GO" id="GO:0000786">
    <property type="term" value="C:nucleosome"/>
    <property type="evidence" value="ECO:0007669"/>
    <property type="project" value="UniProtKB-KW"/>
</dbReference>
<dbReference type="EMBL" id="BGZK01002049">
    <property type="protein sequence ID" value="GBP90009.1"/>
    <property type="molecule type" value="Genomic_DNA"/>
</dbReference>
<dbReference type="AlphaFoldDB" id="A0A4C1ZSM5"/>
<evidence type="ECO:0000313" key="8">
    <source>
        <dbReference type="EMBL" id="GBP90009.1"/>
    </source>
</evidence>
<keyword evidence="6" id="KW-0732">Signal</keyword>
<proteinExistence type="inferred from homology"/>
<feature type="region of interest" description="Disordered" evidence="5">
    <location>
        <begin position="259"/>
        <end position="287"/>
    </location>
</feature>
<feature type="signal peptide" evidence="6">
    <location>
        <begin position="1"/>
        <end position="48"/>
    </location>
</feature>
<keyword evidence="4" id="KW-0238">DNA-binding</keyword>
<dbReference type="InterPro" id="IPR032454">
    <property type="entry name" value="Histone_H2A_C"/>
</dbReference>
<sequence length="287" mass="31985">MIHTYLFIYSFNIAVAVAVSRSEPCRRNTPPALLLLLLLLLLPRGAPPDCPTVSCRSLLSLALGIRSIRVKTEFRDRKFFIIDISCRRPAGRLEPPLYLRIAPHPRSPIRSCVARVNPPLGERESKTVLSFIQCRCCRSTALELCPAVKGGKVKERRSRVRIEPVFTPVGRIHRLLRKGNYAERVGAVLPSTWPPLWNISPPRCSSWPVTRRATTRRPGSSLDIQLAIRNDEELNKLLSGVTIAQGGVLPNIQAVLLPKKTEKKANGARARGAREKIDETPPPPARL</sequence>
<comment type="subcellular location">
    <subcellularLocation>
        <location evidence="1">Chromosome</location>
    </subcellularLocation>
    <subcellularLocation>
        <location evidence="4">Nucleus</location>
    </subcellularLocation>
</comment>
<keyword evidence="9" id="KW-1185">Reference proteome</keyword>
<dbReference type="InterPro" id="IPR009072">
    <property type="entry name" value="Histone-fold"/>
</dbReference>
<dbReference type="GO" id="GO:0003677">
    <property type="term" value="F:DNA binding"/>
    <property type="evidence" value="ECO:0007669"/>
    <property type="project" value="UniProtKB-KW"/>
</dbReference>
<feature type="domain" description="Histone H2A C-terminal" evidence="7">
    <location>
        <begin position="232"/>
        <end position="265"/>
    </location>
</feature>
<comment type="similarity">
    <text evidence="4">Belongs to the histone H2A family.</text>
</comment>
<dbReference type="SMART" id="SM00414">
    <property type="entry name" value="H2A"/>
    <property type="match status" value="1"/>
</dbReference>
<protein>
    <recommendedName>
        <fullName evidence="4">Histone H2A</fullName>
    </recommendedName>
</protein>
<evidence type="ECO:0000256" key="4">
    <source>
        <dbReference type="RuleBase" id="RU003767"/>
    </source>
</evidence>
<dbReference type="InterPro" id="IPR002119">
    <property type="entry name" value="Histone_H2A"/>
</dbReference>
<reference evidence="8 9" key="1">
    <citation type="journal article" date="2019" name="Commun. Biol.">
        <title>The bagworm genome reveals a unique fibroin gene that provides high tensile strength.</title>
        <authorList>
            <person name="Kono N."/>
            <person name="Nakamura H."/>
            <person name="Ohtoshi R."/>
            <person name="Tomita M."/>
            <person name="Numata K."/>
            <person name="Arakawa K."/>
        </authorList>
    </citation>
    <scope>NUCLEOTIDE SEQUENCE [LARGE SCALE GENOMIC DNA]</scope>
</reference>
<evidence type="ECO:0000256" key="6">
    <source>
        <dbReference type="SAM" id="SignalP"/>
    </source>
</evidence>
<organism evidence="8 9">
    <name type="scientific">Eumeta variegata</name>
    <name type="common">Bagworm moth</name>
    <name type="synonym">Eumeta japonica</name>
    <dbReference type="NCBI Taxonomy" id="151549"/>
    <lineage>
        <taxon>Eukaryota</taxon>
        <taxon>Metazoa</taxon>
        <taxon>Ecdysozoa</taxon>
        <taxon>Arthropoda</taxon>
        <taxon>Hexapoda</taxon>
        <taxon>Insecta</taxon>
        <taxon>Pterygota</taxon>
        <taxon>Neoptera</taxon>
        <taxon>Endopterygota</taxon>
        <taxon>Lepidoptera</taxon>
        <taxon>Glossata</taxon>
        <taxon>Ditrysia</taxon>
        <taxon>Tineoidea</taxon>
        <taxon>Psychidae</taxon>
        <taxon>Oiketicinae</taxon>
        <taxon>Eumeta</taxon>
    </lineage>
</organism>
<dbReference type="GO" id="GO:0005634">
    <property type="term" value="C:nucleus"/>
    <property type="evidence" value="ECO:0007669"/>
    <property type="project" value="UniProtKB-SubCell"/>
</dbReference>
<evidence type="ECO:0000256" key="2">
    <source>
        <dbReference type="ARBA" id="ARBA00022454"/>
    </source>
</evidence>
<dbReference type="GO" id="GO:0046982">
    <property type="term" value="F:protein heterodimerization activity"/>
    <property type="evidence" value="ECO:0007669"/>
    <property type="project" value="InterPro"/>
</dbReference>
<keyword evidence="2 4" id="KW-0158">Chromosome</keyword>
<dbReference type="OrthoDB" id="9799930at2759"/>
<comment type="subunit">
    <text evidence="4">The nucleosome is a histone octamer containing two molecules each of H2A, H2B, H3 and H4 assembled in one H3-H4 heterotetramer and two H2A-H2B heterodimers. The octamer wraps approximately 147 bp of DNA.</text>
</comment>